<dbReference type="FunFam" id="3.30.565.10:FF:000010">
    <property type="entry name" value="Sensor histidine kinase RcsC"/>
    <property type="match status" value="1"/>
</dbReference>
<feature type="domain" description="Histidine kinase" evidence="19">
    <location>
        <begin position="837"/>
        <end position="1057"/>
    </location>
</feature>
<dbReference type="SMART" id="SM00448">
    <property type="entry name" value="REC"/>
    <property type="match status" value="2"/>
</dbReference>
<evidence type="ECO:0000256" key="3">
    <source>
        <dbReference type="ARBA" id="ARBA00012438"/>
    </source>
</evidence>
<dbReference type="GO" id="GO:0000155">
    <property type="term" value="F:phosphorelay sensor kinase activity"/>
    <property type="evidence" value="ECO:0007669"/>
    <property type="project" value="InterPro"/>
</dbReference>
<dbReference type="InterPro" id="IPR011006">
    <property type="entry name" value="CheY-like_superfamily"/>
</dbReference>
<dbReference type="CDD" id="cd00082">
    <property type="entry name" value="HisKA"/>
    <property type="match status" value="1"/>
</dbReference>
<evidence type="ECO:0000256" key="14">
    <source>
        <dbReference type="ARBA" id="ARBA00064003"/>
    </source>
</evidence>
<evidence type="ECO:0000256" key="2">
    <source>
        <dbReference type="ARBA" id="ARBA00004651"/>
    </source>
</evidence>
<dbReference type="SUPFAM" id="SSF55785">
    <property type="entry name" value="PYP-like sensor domain (PAS domain)"/>
    <property type="match status" value="4"/>
</dbReference>
<keyword evidence="8" id="KW-0547">Nucleotide-binding</keyword>
<feature type="transmembrane region" description="Helical" evidence="18">
    <location>
        <begin position="221"/>
        <end position="244"/>
    </location>
</feature>
<keyword evidence="12" id="KW-0902">Two-component regulatory system</keyword>
<evidence type="ECO:0000259" key="22">
    <source>
        <dbReference type="PROSITE" id="PS50113"/>
    </source>
</evidence>
<keyword evidence="7 18" id="KW-0812">Transmembrane</keyword>
<evidence type="ECO:0000259" key="19">
    <source>
        <dbReference type="PROSITE" id="PS50109"/>
    </source>
</evidence>
<keyword evidence="10" id="KW-0067">ATP-binding</keyword>
<comment type="subcellular location">
    <subcellularLocation>
        <location evidence="2">Cell membrane</location>
        <topology evidence="2">Multi-pass membrane protein</topology>
    </subcellularLocation>
</comment>
<feature type="modified residue" description="Phosphohistidine" evidence="16">
    <location>
        <position position="1425"/>
    </location>
</feature>
<dbReference type="CDD" id="cd00130">
    <property type="entry name" value="PAS"/>
    <property type="match status" value="3"/>
</dbReference>
<comment type="caution">
    <text evidence="24">The sequence shown here is derived from an EMBL/GenBank/DDBJ whole genome shotgun (WGS) entry which is preliminary data.</text>
</comment>
<evidence type="ECO:0000256" key="1">
    <source>
        <dbReference type="ARBA" id="ARBA00000085"/>
    </source>
</evidence>
<dbReference type="SUPFAM" id="SSF52172">
    <property type="entry name" value="CheY-like"/>
    <property type="match status" value="2"/>
</dbReference>
<dbReference type="Gene3D" id="1.20.120.160">
    <property type="entry name" value="HPT domain"/>
    <property type="match status" value="1"/>
</dbReference>
<evidence type="ECO:0000313" key="24">
    <source>
        <dbReference type="EMBL" id="RAU20888.1"/>
    </source>
</evidence>
<dbReference type="InterPro" id="IPR003594">
    <property type="entry name" value="HATPase_dom"/>
</dbReference>
<dbReference type="PANTHER" id="PTHR45339:SF1">
    <property type="entry name" value="HYBRID SIGNAL TRANSDUCTION HISTIDINE KINASE J"/>
    <property type="match status" value="1"/>
</dbReference>
<dbReference type="Pfam" id="PF02518">
    <property type="entry name" value="HATPase_c"/>
    <property type="match status" value="1"/>
</dbReference>
<dbReference type="CDD" id="cd17546">
    <property type="entry name" value="REC_hyHK_CKI1_RcsC-like"/>
    <property type="match status" value="1"/>
</dbReference>
<evidence type="ECO:0000256" key="15">
    <source>
        <dbReference type="ARBA" id="ARBA00068150"/>
    </source>
</evidence>
<dbReference type="PROSITE" id="PS50112">
    <property type="entry name" value="PAS"/>
    <property type="match status" value="2"/>
</dbReference>
<dbReference type="Proteomes" id="UP000251075">
    <property type="component" value="Unassembled WGS sequence"/>
</dbReference>
<dbReference type="CDD" id="cd16922">
    <property type="entry name" value="HATPase_EvgS-ArcB-TorS-like"/>
    <property type="match status" value="1"/>
</dbReference>
<dbReference type="Gene3D" id="3.30.450.20">
    <property type="entry name" value="PAS domain"/>
    <property type="match status" value="4"/>
</dbReference>
<dbReference type="PROSITE" id="PS50110">
    <property type="entry name" value="RESPONSE_REGULATORY"/>
    <property type="match status" value="2"/>
</dbReference>
<dbReference type="PROSITE" id="PS50894">
    <property type="entry name" value="HPT"/>
    <property type="match status" value="1"/>
</dbReference>
<dbReference type="SMART" id="SM00091">
    <property type="entry name" value="PAS"/>
    <property type="match status" value="4"/>
</dbReference>
<protein>
    <recommendedName>
        <fullName evidence="15">Sensory/regulatory protein RpfC</fullName>
        <ecNumber evidence="3">2.7.13.3</ecNumber>
    </recommendedName>
</protein>
<dbReference type="SUPFAM" id="SSF47384">
    <property type="entry name" value="Homodimeric domain of signal transducing histidine kinase"/>
    <property type="match status" value="1"/>
</dbReference>
<evidence type="ECO:0000256" key="11">
    <source>
        <dbReference type="ARBA" id="ARBA00022989"/>
    </source>
</evidence>
<dbReference type="InterPro" id="IPR000014">
    <property type="entry name" value="PAS"/>
</dbReference>
<feature type="domain" description="PAS" evidence="21">
    <location>
        <begin position="426"/>
        <end position="472"/>
    </location>
</feature>
<keyword evidence="13 18" id="KW-0472">Membrane</keyword>
<dbReference type="InterPro" id="IPR036641">
    <property type="entry name" value="HPT_dom_sf"/>
</dbReference>
<keyword evidence="5 17" id="KW-0597">Phosphoprotein</keyword>
<evidence type="ECO:0000259" key="21">
    <source>
        <dbReference type="PROSITE" id="PS50112"/>
    </source>
</evidence>
<dbReference type="Gene3D" id="3.40.50.2300">
    <property type="match status" value="2"/>
</dbReference>
<name>A0A364NUY1_9PROT</name>
<dbReference type="OrthoDB" id="9801651at2"/>
<dbReference type="SMART" id="SM00086">
    <property type="entry name" value="PAC"/>
    <property type="match status" value="4"/>
</dbReference>
<keyword evidence="11 18" id="KW-1133">Transmembrane helix</keyword>
<dbReference type="GO" id="GO:0005524">
    <property type="term" value="F:ATP binding"/>
    <property type="evidence" value="ECO:0007669"/>
    <property type="project" value="UniProtKB-KW"/>
</dbReference>
<keyword evidence="9" id="KW-0418">Kinase</keyword>
<dbReference type="SUPFAM" id="SSF47226">
    <property type="entry name" value="Histidine-containing phosphotransfer domain, HPT domain"/>
    <property type="match status" value="1"/>
</dbReference>
<feature type="domain" description="Response regulatory" evidence="20">
    <location>
        <begin position="1222"/>
        <end position="1338"/>
    </location>
</feature>
<dbReference type="Pfam" id="PF00989">
    <property type="entry name" value="PAS"/>
    <property type="match status" value="1"/>
</dbReference>
<keyword evidence="6" id="KW-0808">Transferase</keyword>
<dbReference type="PROSITE" id="PS50109">
    <property type="entry name" value="HIS_KIN"/>
    <property type="match status" value="1"/>
</dbReference>
<evidence type="ECO:0000256" key="10">
    <source>
        <dbReference type="ARBA" id="ARBA00022840"/>
    </source>
</evidence>
<dbReference type="InterPro" id="IPR036890">
    <property type="entry name" value="HATPase_C_sf"/>
</dbReference>
<feature type="domain" description="PAC" evidence="22">
    <location>
        <begin position="375"/>
        <end position="429"/>
    </location>
</feature>
<dbReference type="GO" id="GO:0005886">
    <property type="term" value="C:plasma membrane"/>
    <property type="evidence" value="ECO:0007669"/>
    <property type="project" value="UniProtKB-SubCell"/>
</dbReference>
<evidence type="ECO:0000256" key="12">
    <source>
        <dbReference type="ARBA" id="ARBA00023012"/>
    </source>
</evidence>
<dbReference type="FunFam" id="1.10.287.130:FF:000002">
    <property type="entry name" value="Two-component osmosensing histidine kinase"/>
    <property type="match status" value="1"/>
</dbReference>
<dbReference type="SMART" id="SM00388">
    <property type="entry name" value="HisKA"/>
    <property type="match status" value="1"/>
</dbReference>
<evidence type="ECO:0000256" key="18">
    <source>
        <dbReference type="SAM" id="Phobius"/>
    </source>
</evidence>
<dbReference type="Pfam" id="PF00512">
    <property type="entry name" value="HisKA"/>
    <property type="match status" value="1"/>
</dbReference>
<reference evidence="24 25" key="1">
    <citation type="submission" date="2017-11" db="EMBL/GenBank/DDBJ databases">
        <title>Draft genome sequence of magnetotactic bacterium Magnetospirillum kuznetsovii LBB-42.</title>
        <authorList>
            <person name="Grouzdev D.S."/>
            <person name="Rysina M.S."/>
            <person name="Baslerov R.V."/>
            <person name="Koziaeva V."/>
        </authorList>
    </citation>
    <scope>NUCLEOTIDE SEQUENCE [LARGE SCALE GENOMIC DNA]</scope>
    <source>
        <strain evidence="24 25">LBB-42</strain>
    </source>
</reference>
<dbReference type="Gene3D" id="3.30.565.10">
    <property type="entry name" value="Histidine kinase-like ATPase, C-terminal domain"/>
    <property type="match status" value="1"/>
</dbReference>
<dbReference type="Pfam" id="PF00072">
    <property type="entry name" value="Response_reg"/>
    <property type="match status" value="2"/>
</dbReference>
<dbReference type="InterPro" id="IPR001789">
    <property type="entry name" value="Sig_transdc_resp-reg_receiver"/>
</dbReference>
<evidence type="ECO:0000256" key="5">
    <source>
        <dbReference type="ARBA" id="ARBA00022553"/>
    </source>
</evidence>
<proteinExistence type="predicted"/>
<dbReference type="SMART" id="SM00073">
    <property type="entry name" value="HPT"/>
    <property type="match status" value="1"/>
</dbReference>
<dbReference type="PROSITE" id="PS50113">
    <property type="entry name" value="PAC"/>
    <property type="match status" value="4"/>
</dbReference>
<dbReference type="InterPro" id="IPR013767">
    <property type="entry name" value="PAS_fold"/>
</dbReference>
<evidence type="ECO:0000256" key="17">
    <source>
        <dbReference type="PROSITE-ProRule" id="PRU00169"/>
    </source>
</evidence>
<organism evidence="24 25">
    <name type="scientific">Paramagnetospirillum kuznetsovii</name>
    <dbReference type="NCBI Taxonomy" id="2053833"/>
    <lineage>
        <taxon>Bacteria</taxon>
        <taxon>Pseudomonadati</taxon>
        <taxon>Pseudomonadota</taxon>
        <taxon>Alphaproteobacteria</taxon>
        <taxon>Rhodospirillales</taxon>
        <taxon>Magnetospirillaceae</taxon>
        <taxon>Paramagnetospirillum</taxon>
    </lineage>
</organism>
<evidence type="ECO:0000256" key="4">
    <source>
        <dbReference type="ARBA" id="ARBA00022475"/>
    </source>
</evidence>
<dbReference type="PANTHER" id="PTHR45339">
    <property type="entry name" value="HYBRID SIGNAL TRANSDUCTION HISTIDINE KINASE J"/>
    <property type="match status" value="1"/>
</dbReference>
<dbReference type="Pfam" id="PF13426">
    <property type="entry name" value="PAS_9"/>
    <property type="match status" value="3"/>
</dbReference>
<feature type="domain" description="PAC" evidence="22">
    <location>
        <begin position="643"/>
        <end position="694"/>
    </location>
</feature>
<feature type="transmembrane region" description="Helical" evidence="18">
    <location>
        <begin position="37"/>
        <end position="58"/>
    </location>
</feature>
<evidence type="ECO:0000259" key="23">
    <source>
        <dbReference type="PROSITE" id="PS50894"/>
    </source>
</evidence>
<dbReference type="InterPro" id="IPR004358">
    <property type="entry name" value="Sig_transdc_His_kin-like_C"/>
</dbReference>
<feature type="domain" description="PAS" evidence="21">
    <location>
        <begin position="304"/>
        <end position="350"/>
    </location>
</feature>
<comment type="catalytic activity">
    <reaction evidence="1">
        <text>ATP + protein L-histidine = ADP + protein N-phospho-L-histidine.</text>
        <dbReference type="EC" id="2.7.13.3"/>
    </reaction>
</comment>
<dbReference type="NCBIfam" id="TIGR00229">
    <property type="entry name" value="sensory_box"/>
    <property type="match status" value="4"/>
</dbReference>
<feature type="modified residue" description="4-aspartylphosphate" evidence="17">
    <location>
        <position position="1271"/>
    </location>
</feature>
<accession>A0A364NUY1</accession>
<dbReference type="InterPro" id="IPR036097">
    <property type="entry name" value="HisK_dim/P_sf"/>
</dbReference>
<dbReference type="SMART" id="SM00387">
    <property type="entry name" value="HATPase_c"/>
    <property type="match status" value="1"/>
</dbReference>
<evidence type="ECO:0000313" key="25">
    <source>
        <dbReference type="Proteomes" id="UP000251075"/>
    </source>
</evidence>
<evidence type="ECO:0000256" key="6">
    <source>
        <dbReference type="ARBA" id="ARBA00022679"/>
    </source>
</evidence>
<feature type="domain" description="HPt" evidence="23">
    <location>
        <begin position="1381"/>
        <end position="1482"/>
    </location>
</feature>
<dbReference type="InterPro" id="IPR000700">
    <property type="entry name" value="PAS-assoc_C"/>
</dbReference>
<feature type="domain" description="PAC" evidence="22">
    <location>
        <begin position="768"/>
        <end position="819"/>
    </location>
</feature>
<feature type="modified residue" description="4-aspartylphosphate" evidence="17">
    <location>
        <position position="1129"/>
    </location>
</feature>
<evidence type="ECO:0000256" key="7">
    <source>
        <dbReference type="ARBA" id="ARBA00022692"/>
    </source>
</evidence>
<dbReference type="EMBL" id="PGTO01000015">
    <property type="protein sequence ID" value="RAU20888.1"/>
    <property type="molecule type" value="Genomic_DNA"/>
</dbReference>
<feature type="domain" description="Response regulatory" evidence="20">
    <location>
        <begin position="1075"/>
        <end position="1196"/>
    </location>
</feature>
<dbReference type="InterPro" id="IPR008207">
    <property type="entry name" value="Sig_transdc_His_kin_Hpt_dom"/>
</dbReference>
<sequence>MANSITSAAFRRLCGLTCNNSHLGDSMTFRPARMSPYLVVILAPVIVVTVLAGALNLLSFHSLRESHRMVSILQGRELERVASATHINEEVASIQRLVGSTLEMASDGKLDEATTYRVHSEVVNRLAELEKLLPNLRLDVGLLNEAEDARIDFDAYRKFIIQATDLAAVDPPGAMKFAYQAANSYLALSEHTHAIARGVAEAAARQGEAQSASFEGQAARIMVNGGILIGALLILWVLVGSWMARRVSSLSSALHDLAQGDVASASLPEVQGISANRHSILRDMAQAILTFRDALVSQEKSQAELRKLSLVVEQSPNPVVIADLNGKIEYVNDAFIRNSGYSREEVIGRNPRILKSKRTPNSTYRAMWDALTRGETWSGEFINLTRDGRERTEIATIVPLRQSDGRVSHYVGIKEDVTEKKKQEGTLRKLFMAVEQSPESIVITDLEPKIEYVNGAFVRNTGFSRDEVIGSNPRVLQSGLTPPETFKDMWAKLSQGESWHGELVNRRKDGSEYVEFAHIAPVRQADGEITHYLAIKEDVTDKKQMMRELELHKDHLELMVAERTNALSIANQEQKAIFDASGVGIALIRDRVVIRCNRSLDKMFGYGLGELEGQQTRVWYLDDDDWERLGHEIYEQVGQGETYECDQQFRKKDGSPFWTRLAVQALNAAAPNEGIVAIFEDITDERKSAEALRLAFAEQQAILDSATSGIVLIKNRILERCNRKLHEIFGWPDGEMVGKPKRIWYTDEDSWIGGGGEAYEEIWQGQTHRREQQLLRKDGSLFWARLTAHAVDARDPTQGSVWVIDDITQEHALMEEMQRARMLAEDAARAKSDFLANMSHEIRTPMNAIIGLTHLLQRDIADKTQRTRLDKVSTAARHLLNIINDILDLSKIEAGKLQLENTDFEIEHMIETVCTLVHDKAEAKGLELVVSMHALPANLHGDGLRIGQVLLNFASNAVKFTESGSIALRGSVVSRDDNGLVARFEVSDTGIGLTTEQQARLFQAFEQADSSTSRKYGGTGLGLAISKRLTEMMGGRIGVDSEFGQGSSFWIEVPLSFPLGGGNFPSKRVEASGLRALVVDDLSDALEAHVGMLEMLGLQVSAVADGVSALAAVEEADASKKPFDILLIDWQMPGMDGLELGRRLFLLPISRQPARMLVTAYGDSVSADVLAETGYHNMLLKPLTPSRLFDGLQDTLSGKHTIMGGLAAGEAESVLLHRRGGRVLLAEDNLVNQEVAVELLCAVGLDVDVAEDGQVALDKAAQGQYDVILMDMQMPNMDGLASTRAIRKLPNHVKTPILAMTANAFDEDRNACLDAGMNDHIAKPVDPEALYLALLKWLPATADRKDGFRPSSSRDTKADDVDYGLARDRLSSIDGLDVAAGLKAANGRLDLYLRLLAKFIENQDGNHLIQALSSGDIHAAHRIAHTLKGMSATLGIEGLRRIAAEIEAALKNASGDAPADIADKARLLEVEFQAMRDRLRPVVAAPQATESRERPVGGDVDKAEASTLLRRLDELLSMDDMSAGNLYRENEAVFRAAIGCQFAAIAQNIEDFAFEEALALLRSAVRGGSEQ</sequence>
<evidence type="ECO:0000256" key="16">
    <source>
        <dbReference type="PROSITE-ProRule" id="PRU00110"/>
    </source>
</evidence>
<dbReference type="SUPFAM" id="SSF55874">
    <property type="entry name" value="ATPase domain of HSP90 chaperone/DNA topoisomerase II/histidine kinase"/>
    <property type="match status" value="1"/>
</dbReference>
<dbReference type="EC" id="2.7.13.3" evidence="3"/>
<dbReference type="CDD" id="cd00088">
    <property type="entry name" value="HPT"/>
    <property type="match status" value="1"/>
</dbReference>
<keyword evidence="4" id="KW-1003">Cell membrane</keyword>
<evidence type="ECO:0000256" key="8">
    <source>
        <dbReference type="ARBA" id="ARBA00022741"/>
    </source>
</evidence>
<dbReference type="PRINTS" id="PR00344">
    <property type="entry name" value="BCTRLSENSOR"/>
</dbReference>
<dbReference type="InterPro" id="IPR005467">
    <property type="entry name" value="His_kinase_dom"/>
</dbReference>
<comment type="subunit">
    <text evidence="14">At low DSF concentrations, interacts with RpfF.</text>
</comment>
<evidence type="ECO:0000259" key="20">
    <source>
        <dbReference type="PROSITE" id="PS50110"/>
    </source>
</evidence>
<dbReference type="GO" id="GO:0006355">
    <property type="term" value="P:regulation of DNA-templated transcription"/>
    <property type="evidence" value="ECO:0007669"/>
    <property type="project" value="InterPro"/>
</dbReference>
<feature type="domain" description="PAC" evidence="22">
    <location>
        <begin position="497"/>
        <end position="551"/>
    </location>
</feature>
<evidence type="ECO:0000256" key="13">
    <source>
        <dbReference type="ARBA" id="ARBA00023136"/>
    </source>
</evidence>
<dbReference type="Gene3D" id="1.10.287.130">
    <property type="match status" value="1"/>
</dbReference>
<dbReference type="InterPro" id="IPR035965">
    <property type="entry name" value="PAS-like_dom_sf"/>
</dbReference>
<dbReference type="Pfam" id="PF01627">
    <property type="entry name" value="Hpt"/>
    <property type="match status" value="1"/>
</dbReference>
<dbReference type="InterPro" id="IPR001610">
    <property type="entry name" value="PAC"/>
</dbReference>
<keyword evidence="25" id="KW-1185">Reference proteome</keyword>
<evidence type="ECO:0000256" key="9">
    <source>
        <dbReference type="ARBA" id="ARBA00022777"/>
    </source>
</evidence>
<dbReference type="InterPro" id="IPR003661">
    <property type="entry name" value="HisK_dim/P_dom"/>
</dbReference>
<gene>
    <name evidence="24" type="ORF">CU669_15740</name>
</gene>